<dbReference type="NCBIfam" id="NF008528">
    <property type="entry name" value="PRK11463.1-2"/>
    <property type="match status" value="1"/>
</dbReference>
<dbReference type="EMBL" id="FMJB01000064">
    <property type="protein sequence ID" value="SCM69399.1"/>
    <property type="molecule type" value="Genomic_DNA"/>
</dbReference>
<evidence type="ECO:0000256" key="1">
    <source>
        <dbReference type="SAM" id="MobiDB-lite"/>
    </source>
</evidence>
<dbReference type="Proteomes" id="UP000184085">
    <property type="component" value="Unassembled WGS sequence"/>
</dbReference>
<dbReference type="PANTHER" id="PTHR35335">
    <property type="entry name" value="UPF0716 PROTEIN FXSA"/>
    <property type="match status" value="1"/>
</dbReference>
<feature type="region of interest" description="Disordered" evidence="1">
    <location>
        <begin position="138"/>
        <end position="162"/>
    </location>
</feature>
<gene>
    <name evidence="3" type="ORF">KARMA_3637</name>
</gene>
<reference evidence="4" key="1">
    <citation type="submission" date="2016-09" db="EMBL/GenBank/DDBJ databases">
        <authorList>
            <person name="Wibberg D."/>
        </authorList>
    </citation>
    <scope>NUCLEOTIDE SEQUENCE [LARGE SCALE GENOMIC DNA]</scope>
</reference>
<sequence>MWLFLAFVLVPLIEIGLFIQVGGLIGLWPTLAIVLLTAVVGTYMVKTEGRGVLRDLQNSINNMQDPSEHLASGAMILFAGALLLTPGFFTDITGILFLIPGVRSVIFQQIKHKMQEQRSRGQSGGGFRSETIVVDYEVVDENAPKSGPSGPENQGPSGWTRH</sequence>
<accession>A0A1M4N3L4</accession>
<protein>
    <recommendedName>
        <fullName evidence="5">Exlusion protein FxsA</fullName>
    </recommendedName>
</protein>
<evidence type="ECO:0008006" key="5">
    <source>
        <dbReference type="Google" id="ProtNLM"/>
    </source>
</evidence>
<name>A0A1M4N3L4_9RHOB</name>
<dbReference type="Pfam" id="PF04186">
    <property type="entry name" value="FxsA"/>
    <property type="match status" value="1"/>
</dbReference>
<organism evidence="3 4">
    <name type="scientific">Donghicola eburneus</name>
    <dbReference type="NCBI Taxonomy" id="393278"/>
    <lineage>
        <taxon>Bacteria</taxon>
        <taxon>Pseudomonadati</taxon>
        <taxon>Pseudomonadota</taxon>
        <taxon>Alphaproteobacteria</taxon>
        <taxon>Rhodobacterales</taxon>
        <taxon>Roseobacteraceae</taxon>
        <taxon>Donghicola</taxon>
    </lineage>
</organism>
<keyword evidence="2" id="KW-1133">Transmembrane helix</keyword>
<dbReference type="RefSeq" id="WP_072708945.1">
    <property type="nucleotide sequence ID" value="NZ_FMJB01000064.1"/>
</dbReference>
<dbReference type="InterPro" id="IPR007313">
    <property type="entry name" value="FxsA"/>
</dbReference>
<feature type="compositionally biased region" description="Polar residues" evidence="1">
    <location>
        <begin position="151"/>
        <end position="162"/>
    </location>
</feature>
<dbReference type="AlphaFoldDB" id="A0A1M4N3L4"/>
<feature type="transmembrane region" description="Helical" evidence="2">
    <location>
        <begin position="66"/>
        <end position="86"/>
    </location>
</feature>
<keyword evidence="2" id="KW-0812">Transmembrane</keyword>
<keyword evidence="2" id="KW-0472">Membrane</keyword>
<dbReference type="GO" id="GO:0016020">
    <property type="term" value="C:membrane"/>
    <property type="evidence" value="ECO:0007669"/>
    <property type="project" value="InterPro"/>
</dbReference>
<feature type="transmembrane region" description="Helical" evidence="2">
    <location>
        <begin position="28"/>
        <end position="45"/>
    </location>
</feature>
<evidence type="ECO:0000313" key="4">
    <source>
        <dbReference type="Proteomes" id="UP000184085"/>
    </source>
</evidence>
<evidence type="ECO:0000313" key="3">
    <source>
        <dbReference type="EMBL" id="SCM69399.1"/>
    </source>
</evidence>
<dbReference type="PANTHER" id="PTHR35335:SF1">
    <property type="entry name" value="UPF0716 PROTEIN FXSA"/>
    <property type="match status" value="1"/>
</dbReference>
<evidence type="ECO:0000256" key="2">
    <source>
        <dbReference type="SAM" id="Phobius"/>
    </source>
</evidence>
<proteinExistence type="predicted"/>
<keyword evidence="4" id="KW-1185">Reference proteome</keyword>